<evidence type="ECO:0000313" key="3">
    <source>
        <dbReference type="Proteomes" id="UP001189122"/>
    </source>
</evidence>
<dbReference type="EMBL" id="CACRZD030000008">
    <property type="protein sequence ID" value="CAA6664404.1"/>
    <property type="molecule type" value="Genomic_DNA"/>
</dbReference>
<gene>
    <name evidence="2" type="ORF">SI7747_08010793</name>
</gene>
<dbReference type="AlphaFoldDB" id="A0A7I8J2G2"/>
<accession>A0A7I8J2G2</accession>
<feature type="region of interest" description="Disordered" evidence="1">
    <location>
        <begin position="94"/>
        <end position="124"/>
    </location>
</feature>
<reference evidence="2 3" key="1">
    <citation type="submission" date="2019-12" db="EMBL/GenBank/DDBJ databases">
        <authorList>
            <person name="Scholz U."/>
            <person name="Mascher M."/>
            <person name="Fiebig A."/>
        </authorList>
    </citation>
    <scope>NUCLEOTIDE SEQUENCE</scope>
</reference>
<dbReference type="Proteomes" id="UP001189122">
    <property type="component" value="Unassembled WGS sequence"/>
</dbReference>
<proteinExistence type="predicted"/>
<protein>
    <submittedName>
        <fullName evidence="2">Uncharacterized protein</fullName>
    </submittedName>
</protein>
<evidence type="ECO:0000313" key="2">
    <source>
        <dbReference type="EMBL" id="CAA2624989.1"/>
    </source>
</evidence>
<sequence>MRLYAEDVAAGQSRGSANLFQNQCAAHTPSMASSGTPFVSGRNAATKAVITAIQPAKKRKSPYFIQHSAARKTCACTKQTPRLRAMTIACPAERTSSGKISHGTSQLSGPHDHPYSDGTAGEHPPEGAAAAFLAVFPLPRLQVVKDVFQLRIHVGVRTPRLEEGFSCAVETTACYKAAGGVGDYDGADEEDDGGGGSEAEGQPPSPLQ</sequence>
<keyword evidence="3" id="KW-1185">Reference proteome</keyword>
<feature type="compositionally biased region" description="Polar residues" evidence="1">
    <location>
        <begin position="94"/>
        <end position="108"/>
    </location>
</feature>
<dbReference type="EMBL" id="LR743595">
    <property type="protein sequence ID" value="CAA2624989.1"/>
    <property type="molecule type" value="Genomic_DNA"/>
</dbReference>
<name>A0A7I8J2G2_SPIIN</name>
<evidence type="ECO:0000256" key="1">
    <source>
        <dbReference type="SAM" id="MobiDB-lite"/>
    </source>
</evidence>
<feature type="region of interest" description="Disordered" evidence="1">
    <location>
        <begin position="180"/>
        <end position="208"/>
    </location>
</feature>
<organism evidence="2">
    <name type="scientific">Spirodela intermedia</name>
    <name type="common">Intermediate duckweed</name>
    <dbReference type="NCBI Taxonomy" id="51605"/>
    <lineage>
        <taxon>Eukaryota</taxon>
        <taxon>Viridiplantae</taxon>
        <taxon>Streptophyta</taxon>
        <taxon>Embryophyta</taxon>
        <taxon>Tracheophyta</taxon>
        <taxon>Spermatophyta</taxon>
        <taxon>Magnoliopsida</taxon>
        <taxon>Liliopsida</taxon>
        <taxon>Araceae</taxon>
        <taxon>Lemnoideae</taxon>
        <taxon>Spirodela</taxon>
    </lineage>
</organism>